<gene>
    <name evidence="3" type="ORF">QQX03_09430</name>
</gene>
<evidence type="ECO:0000313" key="4">
    <source>
        <dbReference type="Proteomes" id="UP001231445"/>
    </source>
</evidence>
<reference evidence="3 4" key="1">
    <citation type="submission" date="2023-06" db="EMBL/GenBank/DDBJ databases">
        <title>Altererythrobacter rubellus NBRC 112769 genome.</title>
        <authorList>
            <person name="Zhang K."/>
        </authorList>
    </citation>
    <scope>NUCLEOTIDE SEQUENCE [LARGE SCALE GENOMIC DNA]</scope>
    <source>
        <strain evidence="3 4">NBRC 112769</strain>
    </source>
</reference>
<feature type="domain" description="DUF2231" evidence="2">
    <location>
        <begin position="76"/>
        <end position="195"/>
    </location>
</feature>
<accession>A0A9Y2F5U5</accession>
<dbReference type="KEGG" id="arue:QQX03_09430"/>
<dbReference type="InterPro" id="IPR019251">
    <property type="entry name" value="DUF2231_TM"/>
</dbReference>
<keyword evidence="1" id="KW-0812">Transmembrane</keyword>
<keyword evidence="1" id="KW-0472">Membrane</keyword>
<organism evidence="3 4">
    <name type="scientific">Altererythrobacter rubellus</name>
    <dbReference type="NCBI Taxonomy" id="2173831"/>
    <lineage>
        <taxon>Bacteria</taxon>
        <taxon>Pseudomonadati</taxon>
        <taxon>Pseudomonadota</taxon>
        <taxon>Alphaproteobacteria</taxon>
        <taxon>Sphingomonadales</taxon>
        <taxon>Erythrobacteraceae</taxon>
        <taxon>Altererythrobacter</taxon>
    </lineage>
</organism>
<dbReference type="Proteomes" id="UP001231445">
    <property type="component" value="Chromosome"/>
</dbReference>
<dbReference type="Pfam" id="PF09990">
    <property type="entry name" value="DUF2231"/>
    <property type="match status" value="1"/>
</dbReference>
<proteinExistence type="predicted"/>
<evidence type="ECO:0000256" key="1">
    <source>
        <dbReference type="SAM" id="Phobius"/>
    </source>
</evidence>
<sequence>MHKNLFKPRLAVFGVLLVIVALVFSVGSPVTAHEAHRQDQTEQEIATESSAPKVDQDPAIVVDESAFDVADFLGRLHPAAVHFPIALLFFAAIAELALLIRPTLGLERTVGFLVWSGALTGIGAVILGWFAGGFRLTDRSETLFWHRWNGTALVAIALIAALIHARKWNRNLFRLLVFSVAIALIVQGYLGGELALGPDHLNLNPKGGS</sequence>
<name>A0A9Y2F5U5_9SPHN</name>
<dbReference type="EMBL" id="CP127221">
    <property type="protein sequence ID" value="WIW95172.1"/>
    <property type="molecule type" value="Genomic_DNA"/>
</dbReference>
<keyword evidence="1" id="KW-1133">Transmembrane helix</keyword>
<dbReference type="AlphaFoldDB" id="A0A9Y2F5U5"/>
<keyword evidence="4" id="KW-1185">Reference proteome</keyword>
<dbReference type="RefSeq" id="WP_285975488.1">
    <property type="nucleotide sequence ID" value="NZ_CP127221.1"/>
</dbReference>
<protein>
    <recommendedName>
        <fullName evidence="2">DUF2231 domain-containing protein</fullName>
    </recommendedName>
</protein>
<feature type="transmembrane region" description="Helical" evidence="1">
    <location>
        <begin position="172"/>
        <end position="190"/>
    </location>
</feature>
<feature type="transmembrane region" description="Helical" evidence="1">
    <location>
        <begin position="144"/>
        <end position="165"/>
    </location>
</feature>
<feature type="transmembrane region" description="Helical" evidence="1">
    <location>
        <begin position="81"/>
        <end position="100"/>
    </location>
</feature>
<feature type="transmembrane region" description="Helical" evidence="1">
    <location>
        <begin position="112"/>
        <end position="132"/>
    </location>
</feature>
<evidence type="ECO:0000313" key="3">
    <source>
        <dbReference type="EMBL" id="WIW95172.1"/>
    </source>
</evidence>
<evidence type="ECO:0000259" key="2">
    <source>
        <dbReference type="Pfam" id="PF09990"/>
    </source>
</evidence>